<dbReference type="GO" id="GO:0000398">
    <property type="term" value="P:mRNA splicing, via spliceosome"/>
    <property type="evidence" value="ECO:0007669"/>
    <property type="project" value="TreeGrafter"/>
</dbReference>
<dbReference type="GO" id="GO:0005654">
    <property type="term" value="C:nucleoplasm"/>
    <property type="evidence" value="ECO:0007669"/>
    <property type="project" value="TreeGrafter"/>
</dbReference>
<dbReference type="AlphaFoldDB" id="A0A7R8WI28"/>
<accession>A0A7R8WI28</accession>
<feature type="non-terminal residue" evidence="2">
    <location>
        <position position="258"/>
    </location>
</feature>
<dbReference type="OrthoDB" id="5842105at2759"/>
<sequence>FHRHELPFERTLELCNPWNNNRPVKIGRDGQEIEPLVAEELCRMFPEDHSVELTPILYRSKRAAKNLKGSAPGGPTIPRRHTSPLGGIHSLDFPNPPSGRGRGIGRGTRRGGAGYGFSHAFTDRSPPAGSSVGFRSRSGNRREDEYCLRRASPDYYDSRDPSFGLGTSSLYAPVSYGYYGYALPAAPTSLLYGTTPLLYDTSGYAESTNMRTDSALEFSLEFETRSTFPCPISALQIKIHSAFQVQISKKVGEEKQEF</sequence>
<protein>
    <submittedName>
        <fullName evidence="2">Uncharacterized protein</fullName>
    </submittedName>
</protein>
<dbReference type="CDD" id="cd21134">
    <property type="entry name" value="YTH"/>
    <property type="match status" value="1"/>
</dbReference>
<dbReference type="Pfam" id="PF04146">
    <property type="entry name" value="YTH"/>
    <property type="match status" value="1"/>
</dbReference>
<proteinExistence type="predicted"/>
<reference evidence="2" key="1">
    <citation type="submission" date="2020-11" db="EMBL/GenBank/DDBJ databases">
        <authorList>
            <person name="Tran Van P."/>
        </authorList>
    </citation>
    <scope>NUCLEOTIDE SEQUENCE</scope>
</reference>
<dbReference type="EMBL" id="OB664226">
    <property type="protein sequence ID" value="CAD7232103.1"/>
    <property type="molecule type" value="Genomic_DNA"/>
</dbReference>
<dbReference type="InterPro" id="IPR007275">
    <property type="entry name" value="YTH_domain"/>
</dbReference>
<dbReference type="GO" id="GO:0000381">
    <property type="term" value="P:regulation of alternative mRNA splicing, via spliceosome"/>
    <property type="evidence" value="ECO:0007669"/>
    <property type="project" value="TreeGrafter"/>
</dbReference>
<dbReference type="Gene3D" id="3.10.590.10">
    <property type="entry name" value="ph1033 like domains"/>
    <property type="match status" value="1"/>
</dbReference>
<dbReference type="GO" id="GO:0003729">
    <property type="term" value="F:mRNA binding"/>
    <property type="evidence" value="ECO:0007669"/>
    <property type="project" value="TreeGrafter"/>
</dbReference>
<evidence type="ECO:0000256" key="1">
    <source>
        <dbReference type="SAM" id="MobiDB-lite"/>
    </source>
</evidence>
<dbReference type="PANTHER" id="PTHR12357">
    <property type="entry name" value="YTH YT521-B HOMOLOGY DOMAIN-CONTAINING"/>
    <property type="match status" value="1"/>
</dbReference>
<evidence type="ECO:0000313" key="2">
    <source>
        <dbReference type="EMBL" id="CAD7232103.1"/>
    </source>
</evidence>
<dbReference type="GO" id="GO:1990247">
    <property type="term" value="F:N6-methyladenosine-containing RNA reader activity"/>
    <property type="evidence" value="ECO:0007669"/>
    <property type="project" value="TreeGrafter"/>
</dbReference>
<feature type="compositionally biased region" description="Gly residues" evidence="1">
    <location>
        <begin position="100"/>
        <end position="115"/>
    </location>
</feature>
<gene>
    <name evidence="2" type="ORF">CTOB1V02_LOCUS9944</name>
</gene>
<organism evidence="2">
    <name type="scientific">Cyprideis torosa</name>
    <dbReference type="NCBI Taxonomy" id="163714"/>
    <lineage>
        <taxon>Eukaryota</taxon>
        <taxon>Metazoa</taxon>
        <taxon>Ecdysozoa</taxon>
        <taxon>Arthropoda</taxon>
        <taxon>Crustacea</taxon>
        <taxon>Oligostraca</taxon>
        <taxon>Ostracoda</taxon>
        <taxon>Podocopa</taxon>
        <taxon>Podocopida</taxon>
        <taxon>Cytherocopina</taxon>
        <taxon>Cytheroidea</taxon>
        <taxon>Cytherideidae</taxon>
        <taxon>Cyprideis</taxon>
    </lineage>
</organism>
<dbReference type="PROSITE" id="PS50882">
    <property type="entry name" value="YTH"/>
    <property type="match status" value="1"/>
</dbReference>
<name>A0A7R8WI28_9CRUS</name>
<feature type="region of interest" description="Disordered" evidence="1">
    <location>
        <begin position="67"/>
        <end position="139"/>
    </location>
</feature>
<dbReference type="PANTHER" id="PTHR12357:SF3">
    <property type="entry name" value="YTH DOMAIN-CONTAINING PROTEIN 1"/>
    <property type="match status" value="1"/>
</dbReference>
<dbReference type="InterPro" id="IPR045168">
    <property type="entry name" value="YTH_prot"/>
</dbReference>